<dbReference type="InterPro" id="IPR036188">
    <property type="entry name" value="FAD/NAD-bd_sf"/>
</dbReference>
<proteinExistence type="predicted"/>
<reference evidence="6" key="1">
    <citation type="submission" date="2023-04" db="EMBL/GenBank/DDBJ databases">
        <title>Black Yeasts Isolated from many extreme environments.</title>
        <authorList>
            <person name="Coleine C."/>
            <person name="Stajich J.E."/>
            <person name="Selbmann L."/>
        </authorList>
    </citation>
    <scope>NUCLEOTIDE SEQUENCE</scope>
    <source>
        <strain evidence="6">CCFEE 5312</strain>
    </source>
</reference>
<keyword evidence="3" id="KW-0560">Oxidoreductase</keyword>
<evidence type="ECO:0000256" key="1">
    <source>
        <dbReference type="ARBA" id="ARBA00022630"/>
    </source>
</evidence>
<dbReference type="SUPFAM" id="SSF51905">
    <property type="entry name" value="FAD/NAD(P)-binding domain"/>
    <property type="match status" value="1"/>
</dbReference>
<feature type="domain" description="FAD-binding" evidence="5">
    <location>
        <begin position="6"/>
        <end position="307"/>
    </location>
</feature>
<comment type="caution">
    <text evidence="6">The sequence shown here is derived from an EMBL/GenBank/DDBJ whole genome shotgun (WGS) entry which is preliminary data.</text>
</comment>
<accession>A0AAJ0DS76</accession>
<evidence type="ECO:0000313" key="6">
    <source>
        <dbReference type="EMBL" id="KAK3055281.1"/>
    </source>
</evidence>
<dbReference type="GO" id="GO:0016491">
    <property type="term" value="F:oxidoreductase activity"/>
    <property type="evidence" value="ECO:0007669"/>
    <property type="project" value="UniProtKB-KW"/>
</dbReference>
<dbReference type="PANTHER" id="PTHR46865:SF7">
    <property type="entry name" value="MONOOXYGENASE, PUTATIVE (AFU_ORTHOLOGUE AFUA_8G07040)-RELATED"/>
    <property type="match status" value="1"/>
</dbReference>
<feature type="chain" id="PRO_5042580950" description="FAD-binding domain-containing protein" evidence="4">
    <location>
        <begin position="21"/>
        <end position="400"/>
    </location>
</feature>
<protein>
    <recommendedName>
        <fullName evidence="5">FAD-binding domain-containing protein</fullName>
    </recommendedName>
</protein>
<evidence type="ECO:0000259" key="5">
    <source>
        <dbReference type="Pfam" id="PF01494"/>
    </source>
</evidence>
<feature type="signal peptide" evidence="4">
    <location>
        <begin position="1"/>
        <end position="20"/>
    </location>
</feature>
<dbReference type="EMBL" id="JAWDJX010000009">
    <property type="protein sequence ID" value="KAK3055281.1"/>
    <property type="molecule type" value="Genomic_DNA"/>
</dbReference>
<dbReference type="Gene3D" id="3.50.50.60">
    <property type="entry name" value="FAD/NAD(P)-binding domain"/>
    <property type="match status" value="1"/>
</dbReference>
<dbReference type="Pfam" id="PF01494">
    <property type="entry name" value="FAD_binding_3"/>
    <property type="match status" value="1"/>
</dbReference>
<keyword evidence="4" id="KW-0732">Signal</keyword>
<dbReference type="InterPro" id="IPR002938">
    <property type="entry name" value="FAD-bd"/>
</dbReference>
<dbReference type="GO" id="GO:0071949">
    <property type="term" value="F:FAD binding"/>
    <property type="evidence" value="ECO:0007669"/>
    <property type="project" value="InterPro"/>
</dbReference>
<keyword evidence="2" id="KW-0274">FAD</keyword>
<organism evidence="6 7">
    <name type="scientific">Extremus antarcticus</name>
    <dbReference type="NCBI Taxonomy" id="702011"/>
    <lineage>
        <taxon>Eukaryota</taxon>
        <taxon>Fungi</taxon>
        <taxon>Dikarya</taxon>
        <taxon>Ascomycota</taxon>
        <taxon>Pezizomycotina</taxon>
        <taxon>Dothideomycetes</taxon>
        <taxon>Dothideomycetidae</taxon>
        <taxon>Mycosphaerellales</taxon>
        <taxon>Extremaceae</taxon>
        <taxon>Extremus</taxon>
    </lineage>
</organism>
<sequence>MATSKTILIAGAGVAGPALALLLTQAGHKCTILERAASFRASGQQIDVCGEALKVIKLMGVDESMWNSRVEDDGIKFVNARDEVIAAFPVGGDTNLVKELEIMRADLVKVIYDRTKEGVEYVLGDYVTRLEQDAEGVTVSFANSKLQRRFDVVVAADGLRSKTRDLAFDASNTQLVSKGMYASFLSIPWEESDGTWSRWFNAEGGLNCSIRPHKKRNTSSAYLAHISDKASETAKGDLEEQKRKIVELFKDVSWEAPRVLREIEKTGADFYGVVLLGDAGYCPSPLSGEGTSLALVGAYILAGCIATHDDIAEALGQYEKLVRPFVDSSQNLPPGTPWIVNPQTTLGITVLNNVVWMAGLANKTGLFTALGKIGGMLPSFGSKKPVLPEFPALGLQPAAK</sequence>
<dbReference type="PANTHER" id="PTHR46865">
    <property type="entry name" value="OXIDOREDUCTASE-RELATED"/>
    <property type="match status" value="1"/>
</dbReference>
<keyword evidence="7" id="KW-1185">Reference proteome</keyword>
<keyword evidence="1" id="KW-0285">Flavoprotein</keyword>
<gene>
    <name evidence="6" type="ORF">LTR09_003834</name>
</gene>
<dbReference type="InterPro" id="IPR051704">
    <property type="entry name" value="FAD_aromatic-hydroxylase"/>
</dbReference>
<evidence type="ECO:0000256" key="3">
    <source>
        <dbReference type="ARBA" id="ARBA00023002"/>
    </source>
</evidence>
<dbReference type="Proteomes" id="UP001271007">
    <property type="component" value="Unassembled WGS sequence"/>
</dbReference>
<dbReference type="PRINTS" id="PR00420">
    <property type="entry name" value="RNGMNOXGNASE"/>
</dbReference>
<evidence type="ECO:0000313" key="7">
    <source>
        <dbReference type="Proteomes" id="UP001271007"/>
    </source>
</evidence>
<name>A0AAJ0DS76_9PEZI</name>
<dbReference type="AlphaFoldDB" id="A0AAJ0DS76"/>
<evidence type="ECO:0000256" key="2">
    <source>
        <dbReference type="ARBA" id="ARBA00022827"/>
    </source>
</evidence>
<evidence type="ECO:0000256" key="4">
    <source>
        <dbReference type="SAM" id="SignalP"/>
    </source>
</evidence>